<evidence type="ECO:0000256" key="1">
    <source>
        <dbReference type="SAM" id="MobiDB-lite"/>
    </source>
</evidence>
<gene>
    <name evidence="2" type="ORF">CCAM_LOCUS19502</name>
</gene>
<dbReference type="Proteomes" id="UP000595140">
    <property type="component" value="Unassembled WGS sequence"/>
</dbReference>
<organism evidence="2 3">
    <name type="scientific">Cuscuta campestris</name>
    <dbReference type="NCBI Taxonomy" id="132261"/>
    <lineage>
        <taxon>Eukaryota</taxon>
        <taxon>Viridiplantae</taxon>
        <taxon>Streptophyta</taxon>
        <taxon>Embryophyta</taxon>
        <taxon>Tracheophyta</taxon>
        <taxon>Spermatophyta</taxon>
        <taxon>Magnoliopsida</taxon>
        <taxon>eudicotyledons</taxon>
        <taxon>Gunneridae</taxon>
        <taxon>Pentapetalae</taxon>
        <taxon>asterids</taxon>
        <taxon>lamiids</taxon>
        <taxon>Solanales</taxon>
        <taxon>Convolvulaceae</taxon>
        <taxon>Cuscuteae</taxon>
        <taxon>Cuscuta</taxon>
        <taxon>Cuscuta subgen. Grammica</taxon>
        <taxon>Cuscuta sect. Cleistogrammica</taxon>
    </lineage>
</organism>
<dbReference type="AlphaFoldDB" id="A0A484LP48"/>
<evidence type="ECO:0000313" key="2">
    <source>
        <dbReference type="EMBL" id="VFQ77726.1"/>
    </source>
</evidence>
<protein>
    <submittedName>
        <fullName evidence="2">Uncharacterized protein</fullName>
    </submittedName>
</protein>
<feature type="region of interest" description="Disordered" evidence="1">
    <location>
        <begin position="42"/>
        <end position="78"/>
    </location>
</feature>
<name>A0A484LP48_9ASTE</name>
<feature type="compositionally biased region" description="Low complexity" evidence="1">
    <location>
        <begin position="59"/>
        <end position="70"/>
    </location>
</feature>
<keyword evidence="3" id="KW-1185">Reference proteome</keyword>
<feature type="compositionally biased region" description="Acidic residues" evidence="1">
    <location>
        <begin position="44"/>
        <end position="54"/>
    </location>
</feature>
<proteinExistence type="predicted"/>
<evidence type="ECO:0000313" key="3">
    <source>
        <dbReference type="Proteomes" id="UP000595140"/>
    </source>
</evidence>
<dbReference type="EMBL" id="OOIL02001701">
    <property type="protein sequence ID" value="VFQ77726.1"/>
    <property type="molecule type" value="Genomic_DNA"/>
</dbReference>
<sequence>MSNQSQTMSNEEIQASNAVLKAQVEYLAKQVAQRTKMKMTMLDTPEESDEELDEGVQATGNSSNITNGSSCDKGTSDFKNSGQEEGCFLWGNGLEIYGVDEGVLLGILIGRKE</sequence>
<reference evidence="2 3" key="1">
    <citation type="submission" date="2018-04" db="EMBL/GenBank/DDBJ databases">
        <authorList>
            <person name="Vogel A."/>
        </authorList>
    </citation>
    <scope>NUCLEOTIDE SEQUENCE [LARGE SCALE GENOMIC DNA]</scope>
</reference>
<accession>A0A484LP48</accession>